<reference evidence="2 3" key="1">
    <citation type="submission" date="2020-04" db="EMBL/GenBank/DDBJ databases">
        <title>Perkinsus olseni comparative genomics.</title>
        <authorList>
            <person name="Bogema D.R."/>
        </authorList>
    </citation>
    <scope>NUCLEOTIDE SEQUENCE [LARGE SCALE GENOMIC DNA]</scope>
    <source>
        <strain evidence="2">ATCC PRA-205</strain>
    </source>
</reference>
<name>A0A7J6U7S3_PEROL</name>
<organism evidence="2 3">
    <name type="scientific">Perkinsus olseni</name>
    <name type="common">Perkinsus atlanticus</name>
    <dbReference type="NCBI Taxonomy" id="32597"/>
    <lineage>
        <taxon>Eukaryota</taxon>
        <taxon>Sar</taxon>
        <taxon>Alveolata</taxon>
        <taxon>Perkinsozoa</taxon>
        <taxon>Perkinsea</taxon>
        <taxon>Perkinsida</taxon>
        <taxon>Perkinsidae</taxon>
        <taxon>Perkinsus</taxon>
    </lineage>
</organism>
<feature type="non-terminal residue" evidence="2">
    <location>
        <position position="1"/>
    </location>
</feature>
<evidence type="ECO:0000256" key="1">
    <source>
        <dbReference type="SAM" id="MobiDB-lite"/>
    </source>
</evidence>
<sequence length="149" mass="16061">GDRNLAIGVEKITTDTPTECSPSPNDWYGYASSPATSAGSSAPSNTCSSPEEDSEDEARVTSPSTSSAFGAFDYNLSAVRLALRRILLVMIAGPDYTSEDGTWPHEEDLPEEVWRSPGPWTSREEFLKIISHVMDDAGLTSSSQARSLD</sequence>
<feature type="region of interest" description="Disordered" evidence="1">
    <location>
        <begin position="1"/>
        <end position="69"/>
    </location>
</feature>
<accession>A0A7J6U7S3</accession>
<dbReference type="Proteomes" id="UP000574390">
    <property type="component" value="Unassembled WGS sequence"/>
</dbReference>
<dbReference type="AlphaFoldDB" id="A0A7J6U7S3"/>
<evidence type="ECO:0000313" key="3">
    <source>
        <dbReference type="Proteomes" id="UP000574390"/>
    </source>
</evidence>
<gene>
    <name evidence="2" type="ORF">FOZ62_019568</name>
</gene>
<proteinExistence type="predicted"/>
<evidence type="ECO:0000313" key="2">
    <source>
        <dbReference type="EMBL" id="KAF4752830.1"/>
    </source>
</evidence>
<feature type="non-terminal residue" evidence="2">
    <location>
        <position position="149"/>
    </location>
</feature>
<feature type="compositionally biased region" description="Polar residues" evidence="1">
    <location>
        <begin position="14"/>
        <end position="24"/>
    </location>
</feature>
<feature type="compositionally biased region" description="Low complexity" evidence="1">
    <location>
        <begin position="28"/>
        <end position="44"/>
    </location>
</feature>
<comment type="caution">
    <text evidence="2">The sequence shown here is derived from an EMBL/GenBank/DDBJ whole genome shotgun (WGS) entry which is preliminary data.</text>
</comment>
<dbReference type="EMBL" id="JABANM010002270">
    <property type="protein sequence ID" value="KAF4752830.1"/>
    <property type="molecule type" value="Genomic_DNA"/>
</dbReference>
<protein>
    <submittedName>
        <fullName evidence="2">Uncharacterized protein</fullName>
    </submittedName>
</protein>